<dbReference type="EMBL" id="RXYK01000029">
    <property type="protein sequence ID" value="RTY34917.1"/>
    <property type="molecule type" value="Genomic_DNA"/>
</dbReference>
<protein>
    <submittedName>
        <fullName evidence="1">Uncharacterized protein</fullName>
    </submittedName>
</protein>
<comment type="caution">
    <text evidence="1">The sequence shown here is derived from an EMBL/GenBank/DDBJ whole genome shotgun (WGS) entry which is preliminary data.</text>
</comment>
<dbReference type="RefSeq" id="WP_126385273.1">
    <property type="nucleotide sequence ID" value="NZ_RXYK01000029.1"/>
</dbReference>
<dbReference type="AlphaFoldDB" id="A0A3S0NI22"/>
<sequence length="631" mass="71672">MPVGSESLPRVLTIWDCHGIPGNHKGPLVLWRSYGEDSCPDAVSIPQWIEENADSLRERYLAWVYELGQVKVQGRRLVDFLEIRPGFSYWWMAPIAEKCNFSKSPHITDAVRLMAFNDWFQKGSVDRIRLVSGSMALSQCLASWAAQNGWGFEWERVPGNCSEGSLLKKLFRRSPQRVQGLLSFLRYLSRRWTLRGVGIKEWRNTQADTTFISYLFNLVPSALQGGRYECRFWGNLPDVLKEEEKTINWLHLYVADRVVPDSKSAADLLAAFNSNERALQVHATLDSFLGLQVVIRTLLDWLVLWLKWRKVHGSIGRQQLLAGCDVSPLYADEWRSALLGSGAVSNLLTFNLLSAAFRILPKQRLGFYLQENQPWEMALIYAWKEAGHGEIVGVPHSTVRYWDLRYFNDQRLYSRGPGNRMPLPDRVAVNGPVMHDIYRVGGYPEDQLCEAEALRYLYLAEGQGMNEFHRKELSGLRLLVLGDYLEQSTRYMMTLLEGAFHDLPEDMRIVVKPHPACPVEPSEYPSMVFDVVSEPIEKLLQRSDIAYTGAMTSAAVDAYCAGVPVVSVLDQDSLNLSPLRDMDAVKFVSSSRDLVDALVTIAGSSSFQCEAELFFYLDKALPRWKALLTKP</sequence>
<accession>A0A3S0NI22</accession>
<evidence type="ECO:0000313" key="1">
    <source>
        <dbReference type="EMBL" id="RTY34917.1"/>
    </source>
</evidence>
<dbReference type="NCBIfam" id="TIGR04326">
    <property type="entry name" value="O_ant_LIC13510"/>
    <property type="match status" value="1"/>
</dbReference>
<reference evidence="1 2" key="1">
    <citation type="submission" date="2018-12" db="EMBL/GenBank/DDBJ databases">
        <authorList>
            <person name="Lunina O.N."/>
            <person name="Grouzdev D.S."/>
            <person name="Gorlenko V.M."/>
            <person name="Savvichev A.S."/>
        </authorList>
    </citation>
    <scope>NUCLEOTIDE SEQUENCE [LARGE SCALE GENOMIC DNA]</scope>
    <source>
        <strain evidence="1 2">BrKhr-17</strain>
    </source>
</reference>
<evidence type="ECO:0000313" key="2">
    <source>
        <dbReference type="Proteomes" id="UP000279908"/>
    </source>
</evidence>
<dbReference type="InterPro" id="IPR027613">
    <property type="entry name" value="O_ant_LIC13510"/>
</dbReference>
<organism evidence="1 2">
    <name type="scientific">Chlorobium phaeovibrioides</name>
    <dbReference type="NCBI Taxonomy" id="1094"/>
    <lineage>
        <taxon>Bacteria</taxon>
        <taxon>Pseudomonadati</taxon>
        <taxon>Chlorobiota</taxon>
        <taxon>Chlorobiia</taxon>
        <taxon>Chlorobiales</taxon>
        <taxon>Chlorobiaceae</taxon>
        <taxon>Chlorobium/Pelodictyon group</taxon>
        <taxon>Chlorobium</taxon>
    </lineage>
</organism>
<name>A0A3S0NI22_CHLPH</name>
<dbReference type="Proteomes" id="UP000279908">
    <property type="component" value="Unassembled WGS sequence"/>
</dbReference>
<proteinExistence type="predicted"/>
<gene>
    <name evidence="1" type="ORF">EKD02_09585</name>
</gene>